<dbReference type="Proteomes" id="UP000054166">
    <property type="component" value="Unassembled WGS sequence"/>
</dbReference>
<evidence type="ECO:0000256" key="2">
    <source>
        <dbReference type="ARBA" id="ARBA00022723"/>
    </source>
</evidence>
<reference evidence="8" key="2">
    <citation type="submission" date="2015-01" db="EMBL/GenBank/DDBJ databases">
        <title>Evolutionary Origins and Diversification of the Mycorrhizal Mutualists.</title>
        <authorList>
            <consortium name="DOE Joint Genome Institute"/>
            <consortium name="Mycorrhizal Genomics Consortium"/>
            <person name="Kohler A."/>
            <person name="Kuo A."/>
            <person name="Nagy L.G."/>
            <person name="Floudas D."/>
            <person name="Copeland A."/>
            <person name="Barry K.W."/>
            <person name="Cichocki N."/>
            <person name="Veneault-Fourrey C."/>
            <person name="LaButti K."/>
            <person name="Lindquist E.A."/>
            <person name="Lipzen A."/>
            <person name="Lundell T."/>
            <person name="Morin E."/>
            <person name="Murat C."/>
            <person name="Riley R."/>
            <person name="Ohm R."/>
            <person name="Sun H."/>
            <person name="Tunlid A."/>
            <person name="Henrissat B."/>
            <person name="Grigoriev I.V."/>
            <person name="Hibbett D.S."/>
            <person name="Martin F."/>
        </authorList>
    </citation>
    <scope>NUCLEOTIDE SEQUENCE [LARGE SCALE GENOMIC DNA]</scope>
    <source>
        <strain evidence="8">F 1598</strain>
    </source>
</reference>
<name>A0A0C3EHA5_PILCF</name>
<reference evidence="7 8" key="1">
    <citation type="submission" date="2014-04" db="EMBL/GenBank/DDBJ databases">
        <authorList>
            <consortium name="DOE Joint Genome Institute"/>
            <person name="Kuo A."/>
            <person name="Tarkka M."/>
            <person name="Buscot F."/>
            <person name="Kohler A."/>
            <person name="Nagy L.G."/>
            <person name="Floudas D."/>
            <person name="Copeland A."/>
            <person name="Barry K.W."/>
            <person name="Cichocki N."/>
            <person name="Veneault-Fourrey C."/>
            <person name="LaButti K."/>
            <person name="Lindquist E.A."/>
            <person name="Lipzen A."/>
            <person name="Lundell T."/>
            <person name="Morin E."/>
            <person name="Murat C."/>
            <person name="Sun H."/>
            <person name="Tunlid A."/>
            <person name="Henrissat B."/>
            <person name="Grigoriev I.V."/>
            <person name="Hibbett D.S."/>
            <person name="Martin F."/>
            <person name="Nordberg H.P."/>
            <person name="Cantor M.N."/>
            <person name="Hua S.X."/>
        </authorList>
    </citation>
    <scope>NUCLEOTIDE SEQUENCE [LARGE SCALE GENOMIC DNA]</scope>
    <source>
        <strain evidence="7 8">F 1598</strain>
    </source>
</reference>
<dbReference type="InParanoid" id="A0A0C3EHA5"/>
<dbReference type="PANTHER" id="PTHR46481:SF10">
    <property type="entry name" value="ZINC FINGER BED DOMAIN-CONTAINING PROTEIN 39"/>
    <property type="match status" value="1"/>
</dbReference>
<dbReference type="SUPFAM" id="SSF53098">
    <property type="entry name" value="Ribonuclease H-like"/>
    <property type="match status" value="1"/>
</dbReference>
<keyword evidence="5" id="KW-0539">Nucleus</keyword>
<keyword evidence="3" id="KW-0863">Zinc-finger</keyword>
<evidence type="ECO:0000256" key="3">
    <source>
        <dbReference type="ARBA" id="ARBA00022771"/>
    </source>
</evidence>
<feature type="compositionally biased region" description="Low complexity" evidence="6">
    <location>
        <begin position="13"/>
        <end position="24"/>
    </location>
</feature>
<evidence type="ECO:0000256" key="5">
    <source>
        <dbReference type="ARBA" id="ARBA00023242"/>
    </source>
</evidence>
<dbReference type="HOGENOM" id="CLU_985365_0_0_1"/>
<evidence type="ECO:0000256" key="6">
    <source>
        <dbReference type="SAM" id="MobiDB-lite"/>
    </source>
</evidence>
<dbReference type="OrthoDB" id="3359487at2759"/>
<feature type="region of interest" description="Disordered" evidence="6">
    <location>
        <begin position="1"/>
        <end position="56"/>
    </location>
</feature>
<dbReference type="EMBL" id="KN833169">
    <property type="protein sequence ID" value="KIM72045.1"/>
    <property type="molecule type" value="Genomic_DNA"/>
</dbReference>
<evidence type="ECO:0000256" key="1">
    <source>
        <dbReference type="ARBA" id="ARBA00004123"/>
    </source>
</evidence>
<proteinExistence type="predicted"/>
<organism evidence="7 8">
    <name type="scientific">Piloderma croceum (strain F 1598)</name>
    <dbReference type="NCBI Taxonomy" id="765440"/>
    <lineage>
        <taxon>Eukaryota</taxon>
        <taxon>Fungi</taxon>
        <taxon>Dikarya</taxon>
        <taxon>Basidiomycota</taxon>
        <taxon>Agaricomycotina</taxon>
        <taxon>Agaricomycetes</taxon>
        <taxon>Agaricomycetidae</taxon>
        <taxon>Atheliales</taxon>
        <taxon>Atheliaceae</taxon>
        <taxon>Piloderma</taxon>
    </lineage>
</organism>
<keyword evidence="4" id="KW-0862">Zinc</keyword>
<keyword evidence="8" id="KW-1185">Reference proteome</keyword>
<dbReference type="PANTHER" id="PTHR46481">
    <property type="entry name" value="ZINC FINGER BED DOMAIN-CONTAINING PROTEIN 4"/>
    <property type="match status" value="1"/>
</dbReference>
<dbReference type="GO" id="GO:0005634">
    <property type="term" value="C:nucleus"/>
    <property type="evidence" value="ECO:0007669"/>
    <property type="project" value="UniProtKB-SubCell"/>
</dbReference>
<dbReference type="AlphaFoldDB" id="A0A0C3EHA5"/>
<evidence type="ECO:0008006" key="9">
    <source>
        <dbReference type="Google" id="ProtNLM"/>
    </source>
</evidence>
<accession>A0A0C3EHA5</accession>
<evidence type="ECO:0000313" key="7">
    <source>
        <dbReference type="EMBL" id="KIM72045.1"/>
    </source>
</evidence>
<feature type="compositionally biased region" description="Acidic residues" evidence="6">
    <location>
        <begin position="30"/>
        <end position="53"/>
    </location>
</feature>
<comment type="subcellular location">
    <subcellularLocation>
        <location evidence="1">Nucleus</location>
    </subcellularLocation>
</comment>
<evidence type="ECO:0000256" key="4">
    <source>
        <dbReference type="ARBA" id="ARBA00022833"/>
    </source>
</evidence>
<feature type="non-terminal residue" evidence="7">
    <location>
        <position position="283"/>
    </location>
</feature>
<feature type="compositionally biased region" description="Polar residues" evidence="6">
    <location>
        <begin position="1"/>
        <end position="11"/>
    </location>
</feature>
<gene>
    <name evidence="7" type="ORF">PILCRDRAFT_26439</name>
</gene>
<protein>
    <recommendedName>
        <fullName evidence="9">hAT-like transposase RNase-H fold domain-containing protein</fullName>
    </recommendedName>
</protein>
<sequence length="283" mass="32162">AILSQFSQKTKASSDSSENAENNATLIALEDNDEDEVGNNEEETGGDKDDDDNLNPSVVESDAIIEKVAAEVEEHINAPTLTRADINLSRFAVTKLRNLAKQIFNSPTIRADLVIACVQTKTKPLLMVRDVATCWNSTAELIERALLLREALNLLVNFEQHNKLRSARLKWFQLTKQEWELLEKLFPMLEVFLVATKQMSQSKTPLLHHVIPVFDIITRALDDHYGDLTLSPAVRMAALRGRTMLDKYYGLTDDSIVYRVAMLLHPRYKSSYFHKAAWPHEWI</sequence>
<dbReference type="InterPro" id="IPR012337">
    <property type="entry name" value="RNaseH-like_sf"/>
</dbReference>
<dbReference type="InterPro" id="IPR052035">
    <property type="entry name" value="ZnF_BED_domain_contain"/>
</dbReference>
<evidence type="ECO:0000313" key="8">
    <source>
        <dbReference type="Proteomes" id="UP000054166"/>
    </source>
</evidence>
<keyword evidence="2" id="KW-0479">Metal-binding</keyword>
<dbReference type="GO" id="GO:0008270">
    <property type="term" value="F:zinc ion binding"/>
    <property type="evidence" value="ECO:0007669"/>
    <property type="project" value="UniProtKB-KW"/>
</dbReference>
<feature type="non-terminal residue" evidence="7">
    <location>
        <position position="1"/>
    </location>
</feature>